<dbReference type="Proteomes" id="UP000315164">
    <property type="component" value="Unassembled WGS sequence"/>
</dbReference>
<dbReference type="STRING" id="75985.WC39_02870"/>
<dbReference type="KEGG" id="mhaq:WC39_02870"/>
<evidence type="ECO:0000313" key="4">
    <source>
        <dbReference type="Proteomes" id="UP000254802"/>
    </source>
</evidence>
<dbReference type="RefSeq" id="WP_006250394.1">
    <property type="nucleotide sequence ID" value="NZ_CP011098.1"/>
</dbReference>
<evidence type="ECO:0000313" key="5">
    <source>
        <dbReference type="Proteomes" id="UP000315164"/>
    </source>
</evidence>
<reference evidence="1 4" key="1">
    <citation type="submission" date="2018-06" db="EMBL/GenBank/DDBJ databases">
        <authorList>
            <consortium name="Pathogen Informatics"/>
            <person name="Doyle S."/>
        </authorList>
    </citation>
    <scope>NUCLEOTIDE SEQUENCE [LARGE SCALE GENOMIC DNA]</scope>
    <source>
        <strain evidence="1 4">NCTC10638</strain>
    </source>
</reference>
<name>A0A248ZXF4_MANHA</name>
<sequence>MEQLDITVLENAFNSLEKTIVSLENQAWFNRQEAIIQDTLIAGAIQKFEFVYELSIKMLKRQLKNIESNDTDIDSTEFRDILRMAAQYGLIESPEVWLDYRKMRNITSHTYDQNKAQQVYNGISNFLESTYFLVKQLQKRNSYD</sequence>
<dbReference type="EMBL" id="UGPN01000002">
    <property type="protein sequence ID" value="STY58910.1"/>
    <property type="molecule type" value="Genomic_DNA"/>
</dbReference>
<keyword evidence="6" id="KW-1185">Reference proteome</keyword>
<dbReference type="GO" id="GO:0016740">
    <property type="term" value="F:transferase activity"/>
    <property type="evidence" value="ECO:0007669"/>
    <property type="project" value="UniProtKB-KW"/>
</dbReference>
<evidence type="ECO:0000313" key="1">
    <source>
        <dbReference type="EMBL" id="STY58910.1"/>
    </source>
</evidence>
<dbReference type="Proteomes" id="UP000254802">
    <property type="component" value="Unassembled WGS sequence"/>
</dbReference>
<keyword evidence="1" id="KW-0808">Transferase</keyword>
<gene>
    <name evidence="3" type="ORF">FEA53_00630</name>
    <name evidence="2" type="ORF">FEB89_00635</name>
    <name evidence="1" type="ORF">NCTC10638_00044</name>
</gene>
<reference evidence="5 6" key="2">
    <citation type="journal article" date="2019" name="Vet. Microbiol.">
        <title>Genetic characterization of susceptible and multi-drug resistant Mannheimia haemolytica isolated from high-risk stocker calves prior to and after antimicrobial metaphylaxis.</title>
        <authorList>
            <person name="Snyder E.R."/>
            <person name="Alvarez-Narvaez S."/>
            <person name="Credille B.C."/>
        </authorList>
    </citation>
    <scope>NUCLEOTIDE SEQUENCE [LARGE SCALE GENOMIC DNA]</scope>
    <source>
        <strain evidence="3 5">UGA-R5-128-1</strain>
        <strain evidence="2 6">UGA-R7-163-1</strain>
    </source>
</reference>
<dbReference type="NCBIfam" id="TIGR01987">
    <property type="entry name" value="HI0074"/>
    <property type="match status" value="1"/>
</dbReference>
<organism evidence="3 5">
    <name type="scientific">Mannheimia haemolytica</name>
    <name type="common">Pasteurella haemolytica</name>
    <dbReference type="NCBI Taxonomy" id="75985"/>
    <lineage>
        <taxon>Bacteria</taxon>
        <taxon>Pseudomonadati</taxon>
        <taxon>Pseudomonadota</taxon>
        <taxon>Gammaproteobacteria</taxon>
        <taxon>Pasteurellales</taxon>
        <taxon>Pasteurellaceae</taxon>
        <taxon>Mannheimia</taxon>
    </lineage>
</organism>
<evidence type="ECO:0000313" key="6">
    <source>
        <dbReference type="Proteomes" id="UP000318394"/>
    </source>
</evidence>
<dbReference type="Pfam" id="PF08780">
    <property type="entry name" value="NTase_sub_bind"/>
    <property type="match status" value="1"/>
</dbReference>
<dbReference type="OrthoDB" id="9810452at2"/>
<evidence type="ECO:0000313" key="3">
    <source>
        <dbReference type="EMBL" id="TRB76320.1"/>
    </source>
</evidence>
<dbReference type="GeneID" id="67368195"/>
<dbReference type="InterPro" id="IPR010235">
    <property type="entry name" value="HepT"/>
</dbReference>
<dbReference type="KEGG" id="mhay:VK67_02870"/>
<protein>
    <submittedName>
        <fullName evidence="1">Nucleotidyltransferase substrate binding protein, HI0074 family</fullName>
    </submittedName>
</protein>
<proteinExistence type="predicted"/>
<dbReference type="AlphaFoldDB" id="A0A248ZXF4"/>
<dbReference type="Gene3D" id="1.20.120.330">
    <property type="entry name" value="Nucleotidyltransferases domain 2"/>
    <property type="match status" value="1"/>
</dbReference>
<dbReference type="SUPFAM" id="SSF81593">
    <property type="entry name" value="Nucleotidyltransferase substrate binding subunit/domain"/>
    <property type="match status" value="1"/>
</dbReference>
<dbReference type="EMBL" id="VAJI01000001">
    <property type="protein sequence ID" value="TRB40489.1"/>
    <property type="molecule type" value="Genomic_DNA"/>
</dbReference>
<evidence type="ECO:0000313" key="2">
    <source>
        <dbReference type="EMBL" id="TRB40489.1"/>
    </source>
</evidence>
<accession>A0A248ZXF4</accession>
<dbReference type="EMBL" id="VAJB01000001">
    <property type="protein sequence ID" value="TRB76320.1"/>
    <property type="molecule type" value="Genomic_DNA"/>
</dbReference>
<dbReference type="Proteomes" id="UP000318394">
    <property type="component" value="Unassembled WGS sequence"/>
</dbReference>